<accession>A0A9Q3KBV7</accession>
<keyword evidence="1" id="KW-0812">Transmembrane</keyword>
<protein>
    <submittedName>
        <fullName evidence="2">Uncharacterized protein</fullName>
    </submittedName>
</protein>
<evidence type="ECO:0000313" key="2">
    <source>
        <dbReference type="EMBL" id="MBW0578052.1"/>
    </source>
</evidence>
<dbReference type="AlphaFoldDB" id="A0A9Q3KBV7"/>
<gene>
    <name evidence="2" type="ORF">O181_117767</name>
</gene>
<organism evidence="2 3">
    <name type="scientific">Austropuccinia psidii MF-1</name>
    <dbReference type="NCBI Taxonomy" id="1389203"/>
    <lineage>
        <taxon>Eukaryota</taxon>
        <taxon>Fungi</taxon>
        <taxon>Dikarya</taxon>
        <taxon>Basidiomycota</taxon>
        <taxon>Pucciniomycotina</taxon>
        <taxon>Pucciniomycetes</taxon>
        <taxon>Pucciniales</taxon>
        <taxon>Sphaerophragmiaceae</taxon>
        <taxon>Austropuccinia</taxon>
    </lineage>
</organism>
<reference evidence="2" key="1">
    <citation type="submission" date="2021-03" db="EMBL/GenBank/DDBJ databases">
        <title>Draft genome sequence of rust myrtle Austropuccinia psidii MF-1, a brazilian biotype.</title>
        <authorList>
            <person name="Quecine M.C."/>
            <person name="Pachon D.M.R."/>
            <person name="Bonatelli M.L."/>
            <person name="Correr F.H."/>
            <person name="Franceschini L.M."/>
            <person name="Leite T.F."/>
            <person name="Margarido G.R.A."/>
            <person name="Almeida C.A."/>
            <person name="Ferrarezi J.A."/>
            <person name="Labate C.A."/>
        </authorList>
    </citation>
    <scope>NUCLEOTIDE SEQUENCE</scope>
    <source>
        <strain evidence="2">MF-1</strain>
    </source>
</reference>
<keyword evidence="1" id="KW-0472">Membrane</keyword>
<proteinExistence type="predicted"/>
<sequence>MYANYTEKSESEDEFEQSTQAYLSDEAKHKIQIKMNEVVVPKGISRILSQVGLASNGKLKASEWCFFFTVYIPLVFFELFVAMGMQSDLLLVNTGALIQCTEIVEAKAITEEDSNIFSQAYELYQKTANQLFQNIKITPNHHYSMHMPGQLMNWGPLMGMSEFGGERLIKTLQKIKTNSLNGAMEETIMKKFGQMQRLHKTTELYDQLLIRENRPSPILTKKELDDEMYLKLFNYLKEKVSQLTNYHHLPYPPNRPVLRNYITERQHWKWNFGLLVSKASPNNIIYLKDSLGEFKFGKVCHILDLECEDIHKGPVVLVQWLTNITMRMEGFEHLDSFLSTWKVNHLTLTNNLAFISISDILGLGAYCQLPAWSLGCQELSMLTIPINKLVGLESYFGTI</sequence>
<dbReference type="EMBL" id="AVOT02102001">
    <property type="protein sequence ID" value="MBW0578052.1"/>
    <property type="molecule type" value="Genomic_DNA"/>
</dbReference>
<dbReference type="Proteomes" id="UP000765509">
    <property type="component" value="Unassembled WGS sequence"/>
</dbReference>
<comment type="caution">
    <text evidence="2">The sequence shown here is derived from an EMBL/GenBank/DDBJ whole genome shotgun (WGS) entry which is preliminary data.</text>
</comment>
<keyword evidence="1" id="KW-1133">Transmembrane helix</keyword>
<keyword evidence="3" id="KW-1185">Reference proteome</keyword>
<evidence type="ECO:0000313" key="3">
    <source>
        <dbReference type="Proteomes" id="UP000765509"/>
    </source>
</evidence>
<feature type="transmembrane region" description="Helical" evidence="1">
    <location>
        <begin position="64"/>
        <end position="85"/>
    </location>
</feature>
<name>A0A9Q3KBV7_9BASI</name>
<dbReference type="OrthoDB" id="2289822at2759"/>
<evidence type="ECO:0000256" key="1">
    <source>
        <dbReference type="SAM" id="Phobius"/>
    </source>
</evidence>